<reference evidence="7" key="1">
    <citation type="submission" date="2015-12" db="EMBL/GenBank/DDBJ databases">
        <title>De novo transcriptome assembly of four potential Pierce s Disease insect vectors from Arizona vineyards.</title>
        <authorList>
            <person name="Tassone E.E."/>
        </authorList>
    </citation>
    <scope>NUCLEOTIDE SEQUENCE</scope>
</reference>
<dbReference type="EMBL" id="GEDC01003912">
    <property type="protein sequence ID" value="JAS33386.1"/>
    <property type="molecule type" value="Transcribed_RNA"/>
</dbReference>
<dbReference type="GO" id="GO:0033962">
    <property type="term" value="P:P-body assembly"/>
    <property type="evidence" value="ECO:0007669"/>
    <property type="project" value="TreeGrafter"/>
</dbReference>
<evidence type="ECO:0000256" key="1">
    <source>
        <dbReference type="ARBA" id="ARBA00004201"/>
    </source>
</evidence>
<dbReference type="Gene3D" id="2.30.30.100">
    <property type="match status" value="1"/>
</dbReference>
<dbReference type="InterPro" id="IPR019050">
    <property type="entry name" value="FDF_dom"/>
</dbReference>
<dbReference type="AlphaFoldDB" id="A0A1B6E627"/>
<dbReference type="InterPro" id="IPR034107">
    <property type="entry name" value="Lsm16_N"/>
</dbReference>
<feature type="domain" description="YjeF N-terminal" evidence="5">
    <location>
        <begin position="255"/>
        <end position="454"/>
    </location>
</feature>
<sequence>MSDQFIGYTVSISCKDGLGIYQGKVSNVNDDNQTLVLQKAFKNGIPCPGSQLVTLNAQTIESIHIIDSGEDTPKPSSIVSVTKPVAKKANKPISVSENLVHNQLVNITSPDVPTASVKPLQSWTVFKESPRKFNLDNSTFQPALFNDVRTTPGSHKNSRRQKWHEKDEACFGAPINYHQLTKEFDFEKNLALFNKQAVFEEINASQKPDVIRQAIKVNRCKPNEVSIIRSRQIFVSQPGQKEYITDDGVIIPSITRALRSQLFHLAEENHFTISRQCEAMGRAVTELAIPLLGTHHRLNPLDTQHRPIVVVMCGLHRAGVMGANAARILSSHGVETVLFLHQTQNFYQNMTNELYLYEHTGNRMTTFLQELPKHGIDLIIMALADEDTPVEIPRSVINWVNSKKVQVLAVNPPSLGTPGIPATCSVLPILPLTNSPDNGKLYLANLGIPMKFFNDINIRYKSPFGHRFTIPLYVCD</sequence>
<dbReference type="InterPro" id="IPR036652">
    <property type="entry name" value="YjeF_N_dom_sf"/>
</dbReference>
<dbReference type="PANTHER" id="PTHR13612:SF0">
    <property type="entry name" value="ENHANCER OF MRNA-DECAPPING PROTEIN 3"/>
    <property type="match status" value="1"/>
</dbReference>
<evidence type="ECO:0000256" key="3">
    <source>
        <dbReference type="ARBA" id="ARBA00015797"/>
    </source>
</evidence>
<gene>
    <name evidence="7" type="ORF">g.7523</name>
</gene>
<dbReference type="InterPro" id="IPR025762">
    <property type="entry name" value="DFDF"/>
</dbReference>
<dbReference type="InterPro" id="IPR025609">
    <property type="entry name" value="Lsm14-like_N"/>
</dbReference>
<keyword evidence="4" id="KW-0963">Cytoplasm</keyword>
<evidence type="ECO:0000259" key="5">
    <source>
        <dbReference type="PROSITE" id="PS51385"/>
    </source>
</evidence>
<dbReference type="PROSITE" id="PS51512">
    <property type="entry name" value="DFDF"/>
    <property type="match status" value="1"/>
</dbReference>
<dbReference type="CDD" id="cd01737">
    <property type="entry name" value="LSm16_N"/>
    <property type="match status" value="1"/>
</dbReference>
<comment type="subcellular location">
    <subcellularLocation>
        <location evidence="1">Cytoplasm</location>
        <location evidence="1">P-body</location>
    </subcellularLocation>
</comment>
<dbReference type="Pfam" id="PF12701">
    <property type="entry name" value="LSM14"/>
    <property type="match status" value="1"/>
</dbReference>
<dbReference type="Pfam" id="PF03853">
    <property type="entry name" value="YjeF_N"/>
    <property type="match status" value="1"/>
</dbReference>
<proteinExistence type="inferred from homology"/>
<dbReference type="GO" id="GO:0000932">
    <property type="term" value="C:P-body"/>
    <property type="evidence" value="ECO:0007669"/>
    <property type="project" value="UniProtKB-SubCell"/>
</dbReference>
<dbReference type="SMART" id="SM01271">
    <property type="entry name" value="LSM14"/>
    <property type="match status" value="1"/>
</dbReference>
<dbReference type="Gene3D" id="3.40.50.10260">
    <property type="entry name" value="YjeF N-terminal domain"/>
    <property type="match status" value="1"/>
</dbReference>
<evidence type="ECO:0000313" key="7">
    <source>
        <dbReference type="EMBL" id="JAS33386.1"/>
    </source>
</evidence>
<dbReference type="GO" id="GO:0031087">
    <property type="term" value="P:deadenylation-independent decapping of nuclear-transcribed mRNA"/>
    <property type="evidence" value="ECO:0007669"/>
    <property type="project" value="InterPro"/>
</dbReference>
<feature type="domain" description="DFDF" evidence="6">
    <location>
        <begin position="172"/>
        <end position="208"/>
    </location>
</feature>
<dbReference type="SMART" id="SM01199">
    <property type="entry name" value="FDF"/>
    <property type="match status" value="1"/>
</dbReference>
<evidence type="ECO:0000256" key="4">
    <source>
        <dbReference type="ARBA" id="ARBA00022490"/>
    </source>
</evidence>
<dbReference type="PROSITE" id="PS51385">
    <property type="entry name" value="YJEF_N"/>
    <property type="match status" value="1"/>
</dbReference>
<evidence type="ECO:0000256" key="2">
    <source>
        <dbReference type="ARBA" id="ARBA00006610"/>
    </source>
</evidence>
<dbReference type="GO" id="GO:0003729">
    <property type="term" value="F:mRNA binding"/>
    <property type="evidence" value="ECO:0007669"/>
    <property type="project" value="InterPro"/>
</dbReference>
<name>A0A1B6E627_9HEMI</name>
<protein>
    <recommendedName>
        <fullName evidence="3">Enhancer of mRNA-decapping protein 3</fullName>
    </recommendedName>
</protein>
<accession>A0A1B6E627</accession>
<comment type="similarity">
    <text evidence="2">Belongs to the EDC3 family.</text>
</comment>
<evidence type="ECO:0000259" key="6">
    <source>
        <dbReference type="PROSITE" id="PS51512"/>
    </source>
</evidence>
<dbReference type="Pfam" id="PF09532">
    <property type="entry name" value="FDF"/>
    <property type="match status" value="1"/>
</dbReference>
<organism evidence="7">
    <name type="scientific">Clastoptera arizonana</name>
    <name type="common">Arizona spittle bug</name>
    <dbReference type="NCBI Taxonomy" id="38151"/>
    <lineage>
        <taxon>Eukaryota</taxon>
        <taxon>Metazoa</taxon>
        <taxon>Ecdysozoa</taxon>
        <taxon>Arthropoda</taxon>
        <taxon>Hexapoda</taxon>
        <taxon>Insecta</taxon>
        <taxon>Pterygota</taxon>
        <taxon>Neoptera</taxon>
        <taxon>Paraneoptera</taxon>
        <taxon>Hemiptera</taxon>
        <taxon>Auchenorrhyncha</taxon>
        <taxon>Cercopoidea</taxon>
        <taxon>Clastopteridae</taxon>
        <taxon>Clastoptera</taxon>
    </lineage>
</organism>
<dbReference type="InterPro" id="IPR004443">
    <property type="entry name" value="YjeF_N_dom"/>
</dbReference>
<dbReference type="SUPFAM" id="SSF64153">
    <property type="entry name" value="YjeF N-terminal domain-like"/>
    <property type="match status" value="1"/>
</dbReference>
<dbReference type="PANTHER" id="PTHR13612">
    <property type="entry name" value="ENHANCER OF MRNA-DECAPPING PROTEIN 3"/>
    <property type="match status" value="1"/>
</dbReference>